<feature type="region of interest" description="Disordered" evidence="1">
    <location>
        <begin position="1"/>
        <end position="35"/>
    </location>
</feature>
<feature type="compositionally biased region" description="Basic and acidic residues" evidence="1">
    <location>
        <begin position="1"/>
        <end position="11"/>
    </location>
</feature>
<dbReference type="AlphaFoldDB" id="A0A545UNP6"/>
<evidence type="ECO:0000256" key="1">
    <source>
        <dbReference type="SAM" id="MobiDB-lite"/>
    </source>
</evidence>
<sequence length="232" mass="24660">MSSHVLGEKDVNAAMEQSQQTSSNTQQSKDVKSMDYHRQVFQSKMAQEPYVSRTAKAAASASASASCSRLPPTTIVIDAATASPRPPFRPAAVLAARNTTSSSDASSCSFLSSCPSPVPSLISQHSSSSSSSTSSSPTPSITVLHRCPTNKILAVASTKQYVSPSDNIMSPCSAKINEEEEDRDCLEKSSEFINSTNRRLLHRAKPKSLFAQASAKKLSGENLFGSKSIPKA</sequence>
<proteinExistence type="predicted"/>
<dbReference type="Proteomes" id="UP000315783">
    <property type="component" value="Unassembled WGS sequence"/>
</dbReference>
<dbReference type="EMBL" id="SPUK01000021">
    <property type="protein sequence ID" value="TQV91097.1"/>
    <property type="molecule type" value="Genomic_DNA"/>
</dbReference>
<evidence type="ECO:0000313" key="2">
    <source>
        <dbReference type="EMBL" id="TQV91097.1"/>
    </source>
</evidence>
<protein>
    <submittedName>
        <fullName evidence="2">BNS1 protein</fullName>
    </submittedName>
</protein>
<keyword evidence="3" id="KW-1185">Reference proteome</keyword>
<dbReference type="InterPro" id="IPR007727">
    <property type="entry name" value="Spo12"/>
</dbReference>
<accession>A0A545UNP6</accession>
<dbReference type="Pfam" id="PF05032">
    <property type="entry name" value="Spo12"/>
    <property type="match status" value="1"/>
</dbReference>
<comment type="caution">
    <text evidence="2">The sequence shown here is derived from an EMBL/GenBank/DDBJ whole genome shotgun (WGS) entry which is preliminary data.</text>
</comment>
<reference evidence="2 3" key="1">
    <citation type="journal article" date="2019" name="Appl. Microbiol. Biotechnol.">
        <title>Genome sequence of Isaria javanica and comparative genome analysis insights into family S53 peptidase evolution in fungal entomopathogens.</title>
        <authorList>
            <person name="Lin R."/>
            <person name="Zhang X."/>
            <person name="Xin B."/>
            <person name="Zou M."/>
            <person name="Gao Y."/>
            <person name="Qin F."/>
            <person name="Hu Q."/>
            <person name="Xie B."/>
            <person name="Cheng X."/>
        </authorList>
    </citation>
    <scope>NUCLEOTIDE SEQUENCE [LARGE SCALE GENOMIC DNA]</scope>
    <source>
        <strain evidence="2 3">IJ1G</strain>
    </source>
</reference>
<feature type="region of interest" description="Disordered" evidence="1">
    <location>
        <begin position="121"/>
        <end position="141"/>
    </location>
</feature>
<organism evidence="2 3">
    <name type="scientific">Cordyceps javanica</name>
    <dbReference type="NCBI Taxonomy" id="43265"/>
    <lineage>
        <taxon>Eukaryota</taxon>
        <taxon>Fungi</taxon>
        <taxon>Dikarya</taxon>
        <taxon>Ascomycota</taxon>
        <taxon>Pezizomycotina</taxon>
        <taxon>Sordariomycetes</taxon>
        <taxon>Hypocreomycetidae</taxon>
        <taxon>Hypocreales</taxon>
        <taxon>Cordycipitaceae</taxon>
        <taxon>Cordyceps</taxon>
    </lineage>
</organism>
<gene>
    <name evidence="2" type="ORF">IF1G_10332</name>
</gene>
<evidence type="ECO:0000313" key="3">
    <source>
        <dbReference type="Proteomes" id="UP000315783"/>
    </source>
</evidence>
<feature type="compositionally biased region" description="Low complexity" evidence="1">
    <location>
        <begin position="17"/>
        <end position="28"/>
    </location>
</feature>
<dbReference type="STRING" id="43265.A0A545UNP6"/>
<feature type="compositionally biased region" description="Low complexity" evidence="1">
    <location>
        <begin position="121"/>
        <end position="140"/>
    </location>
</feature>
<name>A0A545UNP6_9HYPO</name>